<name>A0ABR9DBC0_9GAMM</name>
<feature type="domain" description="PepSY" evidence="2">
    <location>
        <begin position="276"/>
        <end position="339"/>
    </location>
</feature>
<evidence type="ECO:0000256" key="1">
    <source>
        <dbReference type="SAM" id="Phobius"/>
    </source>
</evidence>
<dbReference type="Pfam" id="PF03929">
    <property type="entry name" value="PepSY_TM"/>
    <property type="match status" value="1"/>
</dbReference>
<sequence length="409" mass="46010">MLEASTHLFNIVWPSHLFSRKNFRKLWLNLHLILALTVGFEFVILGLTGSCNVFYYELNELFLPPLPAASQPQPRSLDSIMQTVKASHPQRTGGWSMVLPGYQSDYVWVKYPKPEETKDELYGPLEILVDPYSGTIVAEHFWGRTVISLVYEVHAALVTGKISAEIGKIGFKVVCFFGVFLFVSCLSGLYLWWPRGGKFKQALTVKLHSSPQRFYFDLHKTIGFYSSLLLLVIAFTGFAFGYKDAIKPLVNYFSAVKADHLKNPGLKSTALDLSPAISIAQAIVIADQVFPHAELRGLDTPDGKEGVYMVAKRQADEAYRQSPRSKVWIDQYSGKVLAVQDPRRFTAGETFLNLLWSLHDGEFLGFPGRVLWFTVGFAPLALYITGILRWLQKRRAAAMKLAKQASTCN</sequence>
<dbReference type="EMBL" id="JACXST010000001">
    <property type="protein sequence ID" value="MBD9360408.1"/>
    <property type="molecule type" value="Genomic_DNA"/>
</dbReference>
<reference evidence="3 4" key="1">
    <citation type="submission" date="2020-09" db="EMBL/GenBank/DDBJ databases">
        <title>Methylomonas albis sp. nov. and Methylomonas fluvii sp. nov.: Two cold-adapted methanotrophs from the River Elbe and an amended description of Methylovulum psychrotolerans strain Eb1.</title>
        <authorList>
            <person name="Bussmann I.K."/>
            <person name="Klings K.-W."/>
            <person name="Warnstedt J."/>
            <person name="Hoppert M."/>
            <person name="Saborowski A."/>
            <person name="Horn F."/>
            <person name="Liebner S."/>
        </authorList>
    </citation>
    <scope>NUCLEOTIDE SEQUENCE [LARGE SCALE GENOMIC DNA]</scope>
    <source>
        <strain evidence="3 4">EbB</strain>
    </source>
</reference>
<accession>A0ABR9DBC0</accession>
<dbReference type="Proteomes" id="UP000641152">
    <property type="component" value="Unassembled WGS sequence"/>
</dbReference>
<comment type="caution">
    <text evidence="3">The sequence shown here is derived from an EMBL/GenBank/DDBJ whole genome shotgun (WGS) entry which is preliminary data.</text>
</comment>
<proteinExistence type="predicted"/>
<keyword evidence="1" id="KW-1133">Transmembrane helix</keyword>
<evidence type="ECO:0000313" key="3">
    <source>
        <dbReference type="EMBL" id="MBD9360408.1"/>
    </source>
</evidence>
<keyword evidence="1" id="KW-0472">Membrane</keyword>
<evidence type="ECO:0000259" key="2">
    <source>
        <dbReference type="Pfam" id="PF03413"/>
    </source>
</evidence>
<gene>
    <name evidence="3" type="ORF">EBB_07630</name>
</gene>
<dbReference type="PANTHER" id="PTHR34219">
    <property type="entry name" value="IRON-REGULATED INNER MEMBRANE PROTEIN-RELATED"/>
    <property type="match status" value="1"/>
</dbReference>
<keyword evidence="4" id="KW-1185">Reference proteome</keyword>
<dbReference type="InterPro" id="IPR025711">
    <property type="entry name" value="PepSY"/>
</dbReference>
<dbReference type="InterPro" id="IPR005625">
    <property type="entry name" value="PepSY-ass_TM"/>
</dbReference>
<keyword evidence="1" id="KW-0812">Transmembrane</keyword>
<dbReference type="Pfam" id="PF03413">
    <property type="entry name" value="PepSY"/>
    <property type="match status" value="1"/>
</dbReference>
<dbReference type="RefSeq" id="WP_192393159.1">
    <property type="nucleotide sequence ID" value="NZ_CAJHIU010000001.1"/>
</dbReference>
<feature type="transmembrane region" description="Helical" evidence="1">
    <location>
        <begin position="370"/>
        <end position="391"/>
    </location>
</feature>
<feature type="transmembrane region" description="Helical" evidence="1">
    <location>
        <begin position="26"/>
        <end position="56"/>
    </location>
</feature>
<evidence type="ECO:0000313" key="4">
    <source>
        <dbReference type="Proteomes" id="UP000641152"/>
    </source>
</evidence>
<organism evidence="3 4">
    <name type="scientific">Methylomonas fluvii</name>
    <dbReference type="NCBI Taxonomy" id="1854564"/>
    <lineage>
        <taxon>Bacteria</taxon>
        <taxon>Pseudomonadati</taxon>
        <taxon>Pseudomonadota</taxon>
        <taxon>Gammaproteobacteria</taxon>
        <taxon>Methylococcales</taxon>
        <taxon>Methylococcaceae</taxon>
        <taxon>Methylomonas</taxon>
    </lineage>
</organism>
<protein>
    <submittedName>
        <fullName evidence="3">PepSY domain-containing protein</fullName>
    </submittedName>
</protein>
<feature type="transmembrane region" description="Helical" evidence="1">
    <location>
        <begin position="169"/>
        <end position="193"/>
    </location>
</feature>
<feature type="transmembrane region" description="Helical" evidence="1">
    <location>
        <begin position="222"/>
        <end position="242"/>
    </location>
</feature>